<proteinExistence type="predicted"/>
<dbReference type="Proteomes" id="UP001596227">
    <property type="component" value="Unassembled WGS sequence"/>
</dbReference>
<comment type="caution">
    <text evidence="1">The sequence shown here is derived from an EMBL/GenBank/DDBJ whole genome shotgun (WGS) entry which is preliminary data.</text>
</comment>
<dbReference type="Gene3D" id="2.60.120.370">
    <property type="entry name" value="YhcH/YjgK/YiaL"/>
    <property type="match status" value="1"/>
</dbReference>
<dbReference type="PANTHER" id="PTHR34986">
    <property type="entry name" value="EVOLVED BETA-GALACTOSIDASE SUBUNIT BETA"/>
    <property type="match status" value="1"/>
</dbReference>
<gene>
    <name evidence="1" type="ORF">ACFQH1_08330</name>
</gene>
<protein>
    <submittedName>
        <fullName evidence="1">YhcH/YjgK/YiaL family protein</fullName>
    </submittedName>
</protein>
<dbReference type="InterPro" id="IPR004375">
    <property type="entry name" value="NanQ/TabA/YiaL"/>
</dbReference>
<organism evidence="1 2">
    <name type="scientific">Lactiplantibacillus daoliensis</name>
    <dbReference type="NCBI Taxonomy" id="2559916"/>
    <lineage>
        <taxon>Bacteria</taxon>
        <taxon>Bacillati</taxon>
        <taxon>Bacillota</taxon>
        <taxon>Bacilli</taxon>
        <taxon>Lactobacillales</taxon>
        <taxon>Lactobacillaceae</taxon>
        <taxon>Lactiplantibacillus</taxon>
    </lineage>
</organism>
<dbReference type="SUPFAM" id="SSF51197">
    <property type="entry name" value="Clavaminate synthase-like"/>
    <property type="match status" value="1"/>
</dbReference>
<dbReference type="EMBL" id="JBHSSB010000016">
    <property type="protein sequence ID" value="MFC6295208.1"/>
    <property type="molecule type" value="Genomic_DNA"/>
</dbReference>
<sequence>MFLANKNDSTAKFLATVPAFKPVFELLNRDDLDNFPLGRFDLTDQIFGVAQEFDSLPDAKGRWESHQKNIDIQFVVSGTELIKAAHLDQLTVAEDALQKNDALYYDDFKGNYSRIILRPGDFGIFLPEDAHKPCLQVEDSVKVKKIVVKVPYSLVF</sequence>
<name>A0ABW1UJ82_9LACO</name>
<dbReference type="Pfam" id="PF04074">
    <property type="entry name" value="DUF386"/>
    <property type="match status" value="1"/>
</dbReference>
<keyword evidence="2" id="KW-1185">Reference proteome</keyword>
<dbReference type="NCBIfam" id="TIGR00022">
    <property type="entry name" value="YhcH/YjgK/YiaL family protein"/>
    <property type="match status" value="1"/>
</dbReference>
<dbReference type="PANTHER" id="PTHR34986:SF1">
    <property type="entry name" value="PROTEIN YIAL"/>
    <property type="match status" value="1"/>
</dbReference>
<dbReference type="InterPro" id="IPR037012">
    <property type="entry name" value="NanQ/TabA/YiaL_sf"/>
</dbReference>
<reference evidence="2" key="1">
    <citation type="journal article" date="2019" name="Int. J. Syst. Evol. Microbiol.">
        <title>The Global Catalogue of Microorganisms (GCM) 10K type strain sequencing project: providing services to taxonomists for standard genome sequencing and annotation.</title>
        <authorList>
            <consortium name="The Broad Institute Genomics Platform"/>
            <consortium name="The Broad Institute Genome Sequencing Center for Infectious Disease"/>
            <person name="Wu L."/>
            <person name="Ma J."/>
        </authorList>
    </citation>
    <scope>NUCLEOTIDE SEQUENCE [LARGE SCALE GENOMIC DNA]</scope>
    <source>
        <strain evidence="2">CCM 8934</strain>
    </source>
</reference>
<dbReference type="RefSeq" id="WP_171000298.1">
    <property type="nucleotide sequence ID" value="NZ_BJDH01000003.1"/>
</dbReference>
<evidence type="ECO:0000313" key="2">
    <source>
        <dbReference type="Proteomes" id="UP001596227"/>
    </source>
</evidence>
<accession>A0ABW1UJ82</accession>
<evidence type="ECO:0000313" key="1">
    <source>
        <dbReference type="EMBL" id="MFC6295208.1"/>
    </source>
</evidence>